<evidence type="ECO:0000256" key="1">
    <source>
        <dbReference type="SAM" id="Phobius"/>
    </source>
</evidence>
<keyword evidence="5" id="KW-1185">Reference proteome</keyword>
<dbReference type="InterPro" id="IPR058208">
    <property type="entry name" value="PACE"/>
</dbReference>
<evidence type="ECO:0000313" key="5">
    <source>
        <dbReference type="Proteomes" id="UP000663903"/>
    </source>
</evidence>
<feature type="transmembrane region" description="Helical" evidence="1">
    <location>
        <begin position="106"/>
        <end position="128"/>
    </location>
</feature>
<reference evidence="3" key="1">
    <citation type="submission" date="2021-03" db="EMBL/GenBank/DDBJ databases">
        <title>Ottowia sp. 27C isolated from the cloaca of a Giant Asian pond turtle (Heosemys grandis).</title>
        <authorList>
            <person name="Spergser J."/>
            <person name="Busse H.-J."/>
        </authorList>
    </citation>
    <scope>NUCLEOTIDE SEQUENCE</scope>
    <source>
        <strain evidence="3">27C</strain>
    </source>
</reference>
<dbReference type="Pfam" id="PF05232">
    <property type="entry name" value="BTP"/>
    <property type="match status" value="2"/>
</dbReference>
<proteinExistence type="predicted"/>
<keyword evidence="1" id="KW-1133">Transmembrane helix</keyword>
<accession>A0A975H5A4</accession>
<evidence type="ECO:0000313" key="4">
    <source>
        <dbReference type="EMBL" id="QTD47236.1"/>
    </source>
</evidence>
<dbReference type="KEGG" id="otd:J1M35_02080"/>
<name>A0A975H5A4_9BURK</name>
<feature type="transmembrane region" description="Helical" evidence="1">
    <location>
        <begin position="41"/>
        <end position="59"/>
    </location>
</feature>
<dbReference type="EMBL" id="CP071796">
    <property type="protein sequence ID" value="QTD47235.1"/>
    <property type="molecule type" value="Genomic_DNA"/>
</dbReference>
<evidence type="ECO:0000259" key="2">
    <source>
        <dbReference type="Pfam" id="PF05232"/>
    </source>
</evidence>
<dbReference type="NCBIfam" id="NF033664">
    <property type="entry name" value="PACE_transport"/>
    <property type="match status" value="1"/>
</dbReference>
<gene>
    <name evidence="3" type="ORF">J1M35_02080</name>
    <name evidence="4" type="ORF">J1M35_02120</name>
</gene>
<organism evidence="3 5">
    <name type="scientific">Ottowia testudinis</name>
    <dbReference type="NCBI Taxonomy" id="2816950"/>
    <lineage>
        <taxon>Bacteria</taxon>
        <taxon>Pseudomonadati</taxon>
        <taxon>Pseudomonadota</taxon>
        <taxon>Betaproteobacteria</taxon>
        <taxon>Burkholderiales</taxon>
        <taxon>Comamonadaceae</taxon>
        <taxon>Ottowia</taxon>
    </lineage>
</organism>
<dbReference type="KEGG" id="otd:J1M35_02120"/>
<dbReference type="EMBL" id="CP071796">
    <property type="protein sequence ID" value="QTD47236.1"/>
    <property type="molecule type" value="Genomic_DNA"/>
</dbReference>
<feature type="domain" description="Chlorhexidine efflux transporter" evidence="2">
    <location>
        <begin position="3"/>
        <end position="65"/>
    </location>
</feature>
<dbReference type="AlphaFoldDB" id="A0A975H5A4"/>
<evidence type="ECO:0000313" key="3">
    <source>
        <dbReference type="EMBL" id="QTD47235.1"/>
    </source>
</evidence>
<feature type="transmembrane region" description="Helical" evidence="1">
    <location>
        <begin position="7"/>
        <end position="29"/>
    </location>
</feature>
<keyword evidence="1" id="KW-0812">Transmembrane</keyword>
<feature type="transmembrane region" description="Helical" evidence="1">
    <location>
        <begin position="80"/>
        <end position="100"/>
    </location>
</feature>
<dbReference type="InterPro" id="IPR007896">
    <property type="entry name" value="BTP_bacteria"/>
</dbReference>
<keyword evidence="1" id="KW-0472">Membrane</keyword>
<dbReference type="Proteomes" id="UP000663903">
    <property type="component" value="Chromosome"/>
</dbReference>
<protein>
    <submittedName>
        <fullName evidence="3">PACE efflux transporter</fullName>
    </submittedName>
</protein>
<sequence>MQGARRRVLYVSLYEGLAIAIVTLTLLAFTNEGIASSGGLAIGSSAIALAWNLVFNALFERWERRQPVRGRSLARRVAHAIGFEGGLLLWLVPFFAWWLGVSLWQALLMDIGFLLFFLVYTFVFTWAFDRLFGLPAGVE</sequence>
<feature type="domain" description="Chlorhexidine efflux transporter" evidence="2">
    <location>
        <begin position="71"/>
        <end position="133"/>
    </location>
</feature>